<evidence type="ECO:0000256" key="6">
    <source>
        <dbReference type="ARBA" id="ARBA00023136"/>
    </source>
</evidence>
<dbReference type="InterPro" id="IPR011014">
    <property type="entry name" value="MscS_channel_TM-2"/>
</dbReference>
<feature type="domain" description="Mechanosensitive ion channel MscS" evidence="11">
    <location>
        <begin position="648"/>
        <end position="714"/>
    </location>
</feature>
<protein>
    <submittedName>
        <fullName evidence="13">Mechanosensitive ion channel</fullName>
    </submittedName>
</protein>
<name>A0ABY7TD48_9SPHI</name>
<feature type="transmembrane region" description="Helical" evidence="9">
    <location>
        <begin position="555"/>
        <end position="583"/>
    </location>
</feature>
<evidence type="ECO:0000256" key="1">
    <source>
        <dbReference type="ARBA" id="ARBA00004651"/>
    </source>
</evidence>
<gene>
    <name evidence="13" type="ORF">PQO05_04035</name>
</gene>
<feature type="transmembrane region" description="Helical" evidence="9">
    <location>
        <begin position="347"/>
        <end position="365"/>
    </location>
</feature>
<organism evidence="13 14">
    <name type="scientific">Mucilaginibacter jinjuensis</name>
    <dbReference type="NCBI Taxonomy" id="1176721"/>
    <lineage>
        <taxon>Bacteria</taxon>
        <taxon>Pseudomonadati</taxon>
        <taxon>Bacteroidota</taxon>
        <taxon>Sphingobacteriia</taxon>
        <taxon>Sphingobacteriales</taxon>
        <taxon>Sphingobacteriaceae</taxon>
        <taxon>Mucilaginibacter</taxon>
    </lineage>
</organism>
<evidence type="ECO:0000313" key="14">
    <source>
        <dbReference type="Proteomes" id="UP001216139"/>
    </source>
</evidence>
<dbReference type="PANTHER" id="PTHR30347:SF1">
    <property type="entry name" value="MECHANOSENSITIVE CHANNEL MSCK"/>
    <property type="match status" value="1"/>
</dbReference>
<feature type="signal peptide" evidence="10">
    <location>
        <begin position="1"/>
        <end position="26"/>
    </location>
</feature>
<dbReference type="Proteomes" id="UP001216139">
    <property type="component" value="Chromosome"/>
</dbReference>
<dbReference type="SUPFAM" id="SSF82861">
    <property type="entry name" value="Mechanosensitive channel protein MscS (YggB), transmembrane region"/>
    <property type="match status" value="1"/>
</dbReference>
<proteinExistence type="inferred from homology"/>
<sequence length="834" mass="94269">MKLVSVSFTKYLIALLITFVGFTAAAQQKNALQPTDSVPNDYVSRINKIQEEEAKKSMADYRREKEEIKQQQLMEDMKKLTQKVKIFIKTGIDSAAIDQELEHIKSVADFVGDGIFTHKGTAQTYRNLTTSSKILTELLSQVDARKKEIDAYERNLINFRLKTDSIQADPAVYHFPQDSVQIGNYLHKLRLVVKDIAPTDTVLKYATNNVHKLQEKLNLVSNRLNNNLAEIEDYQKTLASKTFEREFPDLGADVGYTRPFDQIIHFSVIKTNLILLFYAEDNAARIFLIFICIAISTFFLRSLKQIINHEDSENKSLAGELVLHYPFLSAVVIVLNLGQFIFPSPPFAFNCLFWLISSVCLTFIFNRFILRFWMVVWLTFLAFFILSCGDNIILQATRTERWGMLALAIIGALFALFVLIAGRKKELREKLILYFIALVLVLEILSVIANIYGRYNLAKSLLTSGYLSVIIGILFLWTIRLINEGLYIASTIYTQQDRKLFYINFNRVGERVPALFYAALILGWFILFGRNFYVFKFISDPLKQLFFDERTVGSYTFTINNLLVFFVILSVSILASRIVSYFVSEQNTGLVTGDGQRKAGVGSWLLLIRVFIISTGLFLALAAAGFPIERITLIIGALGVGVGFGLQTLVNNLVSGLIIAFEKPVNVGDIVEIAGQGGTIKSIGFRSSIISKWDGPDVVIPNGDLLNAHLVNWTLAGSKRQMDIVIGVAYGTDLQKPQQILYDLMDAHERIHHHPKPVVLFLNFNSSSIDLKAIFWVRDYKEGSTVKSELIKAIDVAFKQNDIAIPFPQQDVYIHPVDNNEPDDEAKPKTNKTK</sequence>
<dbReference type="SUPFAM" id="SSF50182">
    <property type="entry name" value="Sm-like ribonucleoproteins"/>
    <property type="match status" value="1"/>
</dbReference>
<evidence type="ECO:0000256" key="8">
    <source>
        <dbReference type="SAM" id="MobiDB-lite"/>
    </source>
</evidence>
<reference evidence="13 14" key="1">
    <citation type="submission" date="2023-02" db="EMBL/GenBank/DDBJ databases">
        <title>Genome sequence of Mucilaginibacter jinjuensis strain KACC 16571.</title>
        <authorList>
            <person name="Kim S."/>
            <person name="Heo J."/>
            <person name="Kwon S.-W."/>
        </authorList>
    </citation>
    <scope>NUCLEOTIDE SEQUENCE [LARGE SCALE GENOMIC DNA]</scope>
    <source>
        <strain evidence="13 14">KACC 16571</strain>
    </source>
</reference>
<feature type="transmembrane region" description="Helical" evidence="9">
    <location>
        <begin position="514"/>
        <end position="535"/>
    </location>
</feature>
<feature type="coiled-coil region" evidence="7">
    <location>
        <begin position="203"/>
        <end position="230"/>
    </location>
</feature>
<dbReference type="RefSeq" id="WP_273631371.1">
    <property type="nucleotide sequence ID" value="NZ_CP117167.1"/>
</dbReference>
<accession>A0ABY7TD48</accession>
<keyword evidence="5 9" id="KW-1133">Transmembrane helix</keyword>
<feature type="transmembrane region" description="Helical" evidence="9">
    <location>
        <begin position="283"/>
        <end position="300"/>
    </location>
</feature>
<dbReference type="SUPFAM" id="SSF82689">
    <property type="entry name" value="Mechanosensitive channel protein MscS (YggB), C-terminal domain"/>
    <property type="match status" value="1"/>
</dbReference>
<evidence type="ECO:0000256" key="10">
    <source>
        <dbReference type="SAM" id="SignalP"/>
    </source>
</evidence>
<dbReference type="InterPro" id="IPR049278">
    <property type="entry name" value="MS_channel_C"/>
</dbReference>
<keyword evidence="3" id="KW-1003">Cell membrane</keyword>
<feature type="transmembrane region" description="Helical" evidence="9">
    <location>
        <begin position="432"/>
        <end position="453"/>
    </location>
</feature>
<keyword evidence="6 9" id="KW-0472">Membrane</keyword>
<dbReference type="InterPro" id="IPR010920">
    <property type="entry name" value="LSM_dom_sf"/>
</dbReference>
<feature type="transmembrane region" description="Helical" evidence="9">
    <location>
        <begin position="465"/>
        <end position="493"/>
    </location>
</feature>
<dbReference type="Gene3D" id="1.10.287.1260">
    <property type="match status" value="1"/>
</dbReference>
<dbReference type="Pfam" id="PF00924">
    <property type="entry name" value="MS_channel_2nd"/>
    <property type="match status" value="1"/>
</dbReference>
<comment type="subcellular location">
    <subcellularLocation>
        <location evidence="1">Cell membrane</location>
        <topology evidence="1">Multi-pass membrane protein</topology>
    </subcellularLocation>
</comment>
<feature type="transmembrane region" description="Helical" evidence="9">
    <location>
        <begin position="321"/>
        <end position="341"/>
    </location>
</feature>
<feature type="domain" description="Mechanosensitive ion channel MscS C-terminal" evidence="12">
    <location>
        <begin position="724"/>
        <end position="805"/>
    </location>
</feature>
<evidence type="ECO:0000256" key="9">
    <source>
        <dbReference type="SAM" id="Phobius"/>
    </source>
</evidence>
<feature type="transmembrane region" description="Helical" evidence="9">
    <location>
        <begin position="604"/>
        <end position="625"/>
    </location>
</feature>
<feature type="transmembrane region" description="Helical" evidence="9">
    <location>
        <begin position="631"/>
        <end position="654"/>
    </location>
</feature>
<dbReference type="InterPro" id="IPR006685">
    <property type="entry name" value="MscS_channel_2nd"/>
</dbReference>
<evidence type="ECO:0000259" key="11">
    <source>
        <dbReference type="Pfam" id="PF00924"/>
    </source>
</evidence>
<keyword evidence="10" id="KW-0732">Signal</keyword>
<feature type="transmembrane region" description="Helical" evidence="9">
    <location>
        <begin position="372"/>
        <end position="396"/>
    </location>
</feature>
<dbReference type="Pfam" id="PF21082">
    <property type="entry name" value="MS_channel_3rd"/>
    <property type="match status" value="1"/>
</dbReference>
<dbReference type="EMBL" id="CP117167">
    <property type="protein sequence ID" value="WCT13102.1"/>
    <property type="molecule type" value="Genomic_DNA"/>
</dbReference>
<dbReference type="InterPro" id="IPR023408">
    <property type="entry name" value="MscS_beta-dom_sf"/>
</dbReference>
<keyword evidence="4 9" id="KW-0812">Transmembrane</keyword>
<evidence type="ECO:0000256" key="5">
    <source>
        <dbReference type="ARBA" id="ARBA00022989"/>
    </source>
</evidence>
<feature type="region of interest" description="Disordered" evidence="8">
    <location>
        <begin position="814"/>
        <end position="834"/>
    </location>
</feature>
<feature type="transmembrane region" description="Helical" evidence="9">
    <location>
        <begin position="402"/>
        <end position="420"/>
    </location>
</feature>
<evidence type="ECO:0000256" key="7">
    <source>
        <dbReference type="SAM" id="Coils"/>
    </source>
</evidence>
<evidence type="ECO:0000256" key="3">
    <source>
        <dbReference type="ARBA" id="ARBA00022475"/>
    </source>
</evidence>
<feature type="coiled-coil region" evidence="7">
    <location>
        <begin position="47"/>
        <end position="83"/>
    </location>
</feature>
<evidence type="ECO:0000256" key="2">
    <source>
        <dbReference type="ARBA" id="ARBA00008017"/>
    </source>
</evidence>
<keyword evidence="7" id="KW-0175">Coiled coil</keyword>
<feature type="chain" id="PRO_5047548971" evidence="10">
    <location>
        <begin position="27"/>
        <end position="834"/>
    </location>
</feature>
<evidence type="ECO:0000313" key="13">
    <source>
        <dbReference type="EMBL" id="WCT13102.1"/>
    </source>
</evidence>
<keyword evidence="14" id="KW-1185">Reference proteome</keyword>
<comment type="similarity">
    <text evidence="2">Belongs to the MscS (TC 1.A.23) family.</text>
</comment>
<dbReference type="Gene3D" id="2.30.30.60">
    <property type="match status" value="1"/>
</dbReference>
<dbReference type="Gene3D" id="3.30.70.100">
    <property type="match status" value="1"/>
</dbReference>
<dbReference type="InterPro" id="IPR052702">
    <property type="entry name" value="MscS-like_channel"/>
</dbReference>
<dbReference type="InterPro" id="IPR011066">
    <property type="entry name" value="MscS_channel_C_sf"/>
</dbReference>
<dbReference type="PANTHER" id="PTHR30347">
    <property type="entry name" value="POTASSIUM CHANNEL RELATED"/>
    <property type="match status" value="1"/>
</dbReference>
<evidence type="ECO:0000259" key="12">
    <source>
        <dbReference type="Pfam" id="PF21082"/>
    </source>
</evidence>
<evidence type="ECO:0000256" key="4">
    <source>
        <dbReference type="ARBA" id="ARBA00022692"/>
    </source>
</evidence>